<dbReference type="Pfam" id="PF00356">
    <property type="entry name" value="LacI"/>
    <property type="match status" value="1"/>
</dbReference>
<dbReference type="AlphaFoldDB" id="A0A1H1X7X6"/>
<evidence type="ECO:0000259" key="4">
    <source>
        <dbReference type="PROSITE" id="PS50932"/>
    </source>
</evidence>
<proteinExistence type="predicted"/>
<sequence length="347" mass="38766">MNPRPDPFHSGWYCSRMKRPSPTLHDLAAHVGLSVTTVSDALRRRGRVAEATRAKVLEGAAELGYSPNRPAQSLRSGSSLNVGIYIPRRVLGMEFYMAFAMSVADELGQYGYDLTIISDAKDPRRWTQFAAVIVVDACLSDGPLRENLDNGSTVFTAGRIEGLPTSRLAGLIEIDYWKMLTEALDGLEQQRAVTSPFLIAFEPLDKYSWSQMLISSFVNWCTVRGLEPDVLTVSPDPNSWSFSEDFSRRIIDRKSYDLIVHGGTLLSMAARSQKLYTELIDLESARTAVLTTNEIETRLIDCDVALNIRAKEFGAAIARLCLDRVLKGESEFTHEWFAPEIFISERS</sequence>
<keyword evidence="6" id="KW-1185">Reference proteome</keyword>
<dbReference type="PROSITE" id="PS50932">
    <property type="entry name" value="HTH_LACI_2"/>
    <property type="match status" value="1"/>
</dbReference>
<dbReference type="InterPro" id="IPR000843">
    <property type="entry name" value="HTH_LacI"/>
</dbReference>
<dbReference type="InterPro" id="IPR010982">
    <property type="entry name" value="Lambda_DNA-bd_dom_sf"/>
</dbReference>
<evidence type="ECO:0000256" key="1">
    <source>
        <dbReference type="ARBA" id="ARBA00023015"/>
    </source>
</evidence>
<dbReference type="PANTHER" id="PTHR30146">
    <property type="entry name" value="LACI-RELATED TRANSCRIPTIONAL REPRESSOR"/>
    <property type="match status" value="1"/>
</dbReference>
<name>A0A1H1X7X6_BRESA</name>
<dbReference type="Gene3D" id="1.10.260.40">
    <property type="entry name" value="lambda repressor-like DNA-binding domains"/>
    <property type="match status" value="1"/>
</dbReference>
<dbReference type="Gene3D" id="3.40.50.2300">
    <property type="match status" value="1"/>
</dbReference>
<gene>
    <name evidence="5" type="ORF">SAMN04489751_3605</name>
</gene>
<feature type="domain" description="HTH lacI-type" evidence="4">
    <location>
        <begin position="22"/>
        <end position="76"/>
    </location>
</feature>
<organism evidence="5 6">
    <name type="scientific">Brevibacterium sandarakinum</name>
    <dbReference type="NCBI Taxonomy" id="629680"/>
    <lineage>
        <taxon>Bacteria</taxon>
        <taxon>Bacillati</taxon>
        <taxon>Actinomycetota</taxon>
        <taxon>Actinomycetes</taxon>
        <taxon>Micrococcales</taxon>
        <taxon>Brevibacteriaceae</taxon>
        <taxon>Brevibacterium</taxon>
    </lineage>
</organism>
<evidence type="ECO:0000256" key="3">
    <source>
        <dbReference type="ARBA" id="ARBA00023163"/>
    </source>
</evidence>
<dbReference type="PANTHER" id="PTHR30146:SF153">
    <property type="entry name" value="LACTOSE OPERON REPRESSOR"/>
    <property type="match status" value="1"/>
</dbReference>
<dbReference type="EMBL" id="LT629739">
    <property type="protein sequence ID" value="SDT04756.1"/>
    <property type="molecule type" value="Genomic_DNA"/>
</dbReference>
<keyword evidence="1" id="KW-0805">Transcription regulation</keyword>
<dbReference type="GO" id="GO:0003700">
    <property type="term" value="F:DNA-binding transcription factor activity"/>
    <property type="evidence" value="ECO:0007669"/>
    <property type="project" value="TreeGrafter"/>
</dbReference>
<evidence type="ECO:0000256" key="2">
    <source>
        <dbReference type="ARBA" id="ARBA00023125"/>
    </source>
</evidence>
<evidence type="ECO:0000313" key="5">
    <source>
        <dbReference type="EMBL" id="SDT04756.1"/>
    </source>
</evidence>
<dbReference type="Proteomes" id="UP000199700">
    <property type="component" value="Chromosome"/>
</dbReference>
<keyword evidence="3" id="KW-0804">Transcription</keyword>
<dbReference type="GO" id="GO:0000976">
    <property type="term" value="F:transcription cis-regulatory region binding"/>
    <property type="evidence" value="ECO:0007669"/>
    <property type="project" value="TreeGrafter"/>
</dbReference>
<dbReference type="SMART" id="SM00354">
    <property type="entry name" value="HTH_LACI"/>
    <property type="match status" value="1"/>
</dbReference>
<accession>A0A1H1X7X6</accession>
<reference evidence="5" key="1">
    <citation type="submission" date="2016-10" db="EMBL/GenBank/DDBJ databases">
        <authorList>
            <person name="Varghese N."/>
            <person name="Submissions S."/>
        </authorList>
    </citation>
    <scope>NUCLEOTIDE SEQUENCE [LARGE SCALE GENOMIC DNA]</scope>
    <source>
        <strain evidence="5">DSM 22082</strain>
    </source>
</reference>
<keyword evidence="2 5" id="KW-0238">DNA-binding</keyword>
<dbReference type="CDD" id="cd01392">
    <property type="entry name" value="HTH_LacI"/>
    <property type="match status" value="1"/>
</dbReference>
<evidence type="ECO:0000313" key="6">
    <source>
        <dbReference type="Proteomes" id="UP000199700"/>
    </source>
</evidence>
<dbReference type="STRING" id="629680.SAMN04489751_3605"/>
<protein>
    <submittedName>
        <fullName evidence="5">DNA-binding transcriptional regulator, LacI/PurR family</fullName>
    </submittedName>
</protein>
<dbReference type="SUPFAM" id="SSF47413">
    <property type="entry name" value="lambda repressor-like DNA-binding domains"/>
    <property type="match status" value="1"/>
</dbReference>